<dbReference type="Gene3D" id="3.30.230.10">
    <property type="match status" value="1"/>
</dbReference>
<dbReference type="CDD" id="cd16928">
    <property type="entry name" value="HATPase_GyrB-like"/>
    <property type="match status" value="1"/>
</dbReference>
<dbReference type="GO" id="GO:0005737">
    <property type="term" value="C:cytoplasm"/>
    <property type="evidence" value="ECO:0007669"/>
    <property type="project" value="UniProtKB-SubCell"/>
</dbReference>
<dbReference type="PROSITE" id="PS00177">
    <property type="entry name" value="TOPOISOMERASE_II"/>
    <property type="match status" value="1"/>
</dbReference>
<dbReference type="InterPro" id="IPR011557">
    <property type="entry name" value="GyrB"/>
</dbReference>
<dbReference type="NCBIfam" id="TIGR01059">
    <property type="entry name" value="gyrB"/>
    <property type="match status" value="1"/>
</dbReference>
<dbReference type="HAMAP" id="MF_01898">
    <property type="entry name" value="GyrB"/>
    <property type="match status" value="1"/>
</dbReference>
<dbReference type="FunFam" id="3.30.565.10:FF:000002">
    <property type="entry name" value="DNA gyrase subunit B"/>
    <property type="match status" value="1"/>
</dbReference>
<dbReference type="Pfam" id="PF00204">
    <property type="entry name" value="DNA_gyraseB"/>
    <property type="match status" value="1"/>
</dbReference>
<name>A0A2T0XMR5_9BACT</name>
<dbReference type="SUPFAM" id="SSF56719">
    <property type="entry name" value="Type II DNA topoisomerase"/>
    <property type="match status" value="1"/>
</dbReference>
<dbReference type="Pfam" id="PF01751">
    <property type="entry name" value="Toprim"/>
    <property type="match status" value="1"/>
</dbReference>
<dbReference type="InterPro" id="IPR013759">
    <property type="entry name" value="Topo_IIA_B_C"/>
</dbReference>
<dbReference type="SUPFAM" id="SSF55874">
    <property type="entry name" value="ATPase domain of HSP90 chaperone/DNA topoisomerase II/histidine kinase"/>
    <property type="match status" value="1"/>
</dbReference>
<evidence type="ECO:0000259" key="11">
    <source>
        <dbReference type="PROSITE" id="PS50880"/>
    </source>
</evidence>
<dbReference type="PRINTS" id="PR01159">
    <property type="entry name" value="DNAGYRASEB"/>
</dbReference>
<evidence type="ECO:0000313" key="12">
    <source>
        <dbReference type="EMBL" id="RCW38287.1"/>
    </source>
</evidence>
<comment type="subunit">
    <text evidence="10">Heterotetramer, composed of two GyrA and two GyrB chains. In the heterotetramer, GyrA contains the active site tyrosine that forms a transient covalent intermediate with DNA, while GyrB binds cofactors and catalyzes ATP hydrolysis.</text>
</comment>
<dbReference type="InterPro" id="IPR014721">
    <property type="entry name" value="Ribsml_uS5_D2-typ_fold_subgr"/>
</dbReference>
<dbReference type="FunFam" id="3.40.50.670:FF:000002">
    <property type="entry name" value="DNA gyrase subunit B"/>
    <property type="match status" value="1"/>
</dbReference>
<dbReference type="SMART" id="SM00387">
    <property type="entry name" value="HATPase_c"/>
    <property type="match status" value="1"/>
</dbReference>
<dbReference type="InterPro" id="IPR000565">
    <property type="entry name" value="Topo_IIA_B"/>
</dbReference>
<dbReference type="GO" id="GO:0006261">
    <property type="term" value="P:DNA-templated DNA replication"/>
    <property type="evidence" value="ECO:0007669"/>
    <property type="project" value="UniProtKB-UniRule"/>
</dbReference>
<dbReference type="Pfam" id="PF00986">
    <property type="entry name" value="DNA_gyraseB_C"/>
    <property type="match status" value="1"/>
</dbReference>
<evidence type="ECO:0000256" key="3">
    <source>
        <dbReference type="ARBA" id="ARBA00022723"/>
    </source>
</evidence>
<gene>
    <name evidence="10" type="primary">gyrB</name>
    <name evidence="12" type="ORF">DFO77_10444</name>
</gene>
<feature type="domain" description="Toprim" evidence="11">
    <location>
        <begin position="433"/>
        <end position="552"/>
    </location>
</feature>
<dbReference type="InterPro" id="IPR001241">
    <property type="entry name" value="Topo_IIA"/>
</dbReference>
<dbReference type="NCBIfam" id="NF004189">
    <property type="entry name" value="PRK05644.1"/>
    <property type="match status" value="1"/>
</dbReference>
<evidence type="ECO:0000256" key="1">
    <source>
        <dbReference type="ARBA" id="ARBA00000185"/>
    </source>
</evidence>
<dbReference type="InterPro" id="IPR036890">
    <property type="entry name" value="HATPase_C_sf"/>
</dbReference>
<evidence type="ECO:0000313" key="13">
    <source>
        <dbReference type="Proteomes" id="UP000252733"/>
    </source>
</evidence>
<proteinExistence type="inferred from homology"/>
<evidence type="ECO:0000256" key="2">
    <source>
        <dbReference type="ARBA" id="ARBA00010708"/>
    </source>
</evidence>
<reference evidence="12 13" key="1">
    <citation type="submission" date="2018-07" db="EMBL/GenBank/DDBJ databases">
        <title>Freshwater and sediment microbial communities from various areas in North America, analyzing microbe dynamics in response to fracking.</title>
        <authorList>
            <person name="Lamendella R."/>
        </authorList>
    </citation>
    <scope>NUCLEOTIDE SEQUENCE [LARGE SCALE GENOMIC DNA]</scope>
    <source>
        <strain evidence="12 13">160A</strain>
    </source>
</reference>
<dbReference type="EC" id="5.6.2.2" evidence="10"/>
<dbReference type="RefSeq" id="WP_106152736.1">
    <property type="nucleotide sequence ID" value="NZ_PVTS01000006.1"/>
</dbReference>
<dbReference type="InterPro" id="IPR002288">
    <property type="entry name" value="DNA_gyrase_B_C"/>
</dbReference>
<evidence type="ECO:0000256" key="7">
    <source>
        <dbReference type="ARBA" id="ARBA00023029"/>
    </source>
</evidence>
<keyword evidence="10" id="KW-0963">Cytoplasm</keyword>
<dbReference type="InterPro" id="IPR003594">
    <property type="entry name" value="HATPase_dom"/>
</dbReference>
<feature type="site" description="Interaction with DNA" evidence="10">
    <location>
        <position position="467"/>
    </location>
</feature>
<feature type="binding site" evidence="10">
    <location>
        <position position="519"/>
    </location>
    <ligand>
        <name>Mg(2+)</name>
        <dbReference type="ChEBI" id="CHEBI:18420"/>
        <label>2</label>
    </ligand>
</feature>
<dbReference type="PROSITE" id="PS50880">
    <property type="entry name" value="TOPRIM"/>
    <property type="match status" value="1"/>
</dbReference>
<keyword evidence="13" id="KW-1185">Reference proteome</keyword>
<dbReference type="OrthoDB" id="9802808at2"/>
<keyword evidence="8" id="KW-0238">DNA-binding</keyword>
<feature type="binding site" evidence="10">
    <location>
        <position position="439"/>
    </location>
    <ligand>
        <name>Mg(2+)</name>
        <dbReference type="ChEBI" id="CHEBI:18420"/>
        <label>1</label>
        <note>catalytic</note>
    </ligand>
</feature>
<dbReference type="GO" id="GO:0034335">
    <property type="term" value="F:DNA negative supercoiling activity"/>
    <property type="evidence" value="ECO:0007669"/>
    <property type="project" value="UniProtKB-ARBA"/>
</dbReference>
<dbReference type="InterPro" id="IPR013506">
    <property type="entry name" value="Topo_IIA_bsu_dom2"/>
</dbReference>
<organism evidence="12 13">
    <name type="scientific">Marinilabilia salmonicolor</name>
    <dbReference type="NCBI Taxonomy" id="989"/>
    <lineage>
        <taxon>Bacteria</taxon>
        <taxon>Pseudomonadati</taxon>
        <taxon>Bacteroidota</taxon>
        <taxon>Bacteroidia</taxon>
        <taxon>Marinilabiliales</taxon>
        <taxon>Marinilabiliaceae</taxon>
        <taxon>Marinilabilia</taxon>
    </lineage>
</organism>
<dbReference type="NCBIfam" id="NF011501">
    <property type="entry name" value="PRK14939.1"/>
    <property type="match status" value="1"/>
</dbReference>
<sequence>MSDNINEGNLEKTNGYSASSIQVLEGLEAVRKRPAMYIGDVGYKGLHHLVYEVVDNSIDEALAGYCTSIGVTINEDNSITVVDNGRGIPVDWHEKEGRSALEVVMTVLHAGGKFDKDSYKVSGGLHGVGVSCVNALSINLKAEVHRDGKIYRQEYSKGKPLSSIEEVGTTDITGTWITFKPDDSIFNETEYKYSVLANRMRELSFLNAGLEIVLTDKREVDEEGQIKTERFYSDEGLLEFVKFIDVNREHLIDLPISISTEKNEVPVDIAIVYNTSFNENIYSYVNNINTIEGGTHLTGFRRGLTRTLKNWADKSGLLSKLKFDISGDDFREGLTAVISVKVAEPQFEGQTKTKLGNSEVSLAVDQAVSTMLSNYLEENPKDAKAIVNKVILAATARHAARKARELVQRKSVLTGGGLPGKLADCSEKDPAQSEIFLVEGDSAGGTAKQGRNRRFQAILPLRGKILNVEKALQHRVFESDEIKNIFTALGVNIGTEDDSKALNTEKLRYHKIVIMTDADVDGRHINTLIMTFFFRYMKELIKEGYLYIAAPPLYFLKKGKNEQYCWTDAQRREFVEKYADGKEDSVHIQRYKGLGEMNAEQLWFTTMNPENRLLRQVTYDNAAEADRIFSMLMGDDVPPRREFIEKNATYANIDA</sequence>
<dbReference type="InterPro" id="IPR020568">
    <property type="entry name" value="Ribosomal_Su5_D2-typ_SF"/>
</dbReference>
<keyword evidence="5 10" id="KW-0067">ATP-binding</keyword>
<dbReference type="Gene3D" id="3.30.565.10">
    <property type="entry name" value="Histidine kinase-like ATPase, C-terminal domain"/>
    <property type="match status" value="1"/>
</dbReference>
<evidence type="ECO:0000256" key="10">
    <source>
        <dbReference type="HAMAP-Rule" id="MF_01898"/>
    </source>
</evidence>
<dbReference type="STRING" id="1168289.GCA_000259075_02997"/>
<dbReference type="SUPFAM" id="SSF54211">
    <property type="entry name" value="Ribosomal protein S5 domain 2-like"/>
    <property type="match status" value="1"/>
</dbReference>
<evidence type="ECO:0000256" key="6">
    <source>
        <dbReference type="ARBA" id="ARBA00022842"/>
    </source>
</evidence>
<dbReference type="PANTHER" id="PTHR45866:SF1">
    <property type="entry name" value="DNA GYRASE SUBUNIT B, MITOCHONDRIAL"/>
    <property type="match status" value="1"/>
</dbReference>
<comment type="subcellular location">
    <subcellularLocation>
        <location evidence="10">Cytoplasm</location>
    </subcellularLocation>
</comment>
<accession>A0A2T0XMR5</accession>
<dbReference type="PANTHER" id="PTHR45866">
    <property type="entry name" value="DNA GYRASE/TOPOISOMERASE SUBUNIT B"/>
    <property type="match status" value="1"/>
</dbReference>
<dbReference type="GO" id="GO:0003677">
    <property type="term" value="F:DNA binding"/>
    <property type="evidence" value="ECO:0007669"/>
    <property type="project" value="UniProtKB-KW"/>
</dbReference>
<dbReference type="PRINTS" id="PR00418">
    <property type="entry name" value="TPI2FAMILY"/>
</dbReference>
<comment type="miscellaneous">
    <text evidence="10">Few gyrases are as efficient as E.coli at forming negative supercoils. Not all organisms have 2 type II topoisomerases; in organisms with a single type II topoisomerase this enzyme also has to decatenate newly replicated chromosomes.</text>
</comment>
<dbReference type="Gene3D" id="3.40.50.670">
    <property type="match status" value="1"/>
</dbReference>
<comment type="function">
    <text evidence="10">A type II topoisomerase that negatively supercoils closed circular double-stranded (ds) DNA in an ATP-dependent manner to modulate DNA topology and maintain chromosomes in an underwound state. Negative supercoiling favors strand separation, and DNA replication, transcription, recombination and repair, all of which involve strand separation. Also able to catalyze the interconversion of other topological isomers of dsDNA rings, including catenanes and knotted rings. Type II topoisomerases break and join 2 DNA strands simultaneously in an ATP-dependent manner.</text>
</comment>
<keyword evidence="9 10" id="KW-0413">Isomerase</keyword>
<protein>
    <recommendedName>
        <fullName evidence="10">DNA gyrase subunit B</fullName>
        <ecNumber evidence="10">5.6.2.2</ecNumber>
    </recommendedName>
</protein>
<dbReference type="EMBL" id="QPIZ01000004">
    <property type="protein sequence ID" value="RCW38287.1"/>
    <property type="molecule type" value="Genomic_DNA"/>
</dbReference>
<dbReference type="Proteomes" id="UP000252733">
    <property type="component" value="Unassembled WGS sequence"/>
</dbReference>
<comment type="catalytic activity">
    <reaction evidence="1 10">
        <text>ATP-dependent breakage, passage and rejoining of double-stranded DNA.</text>
        <dbReference type="EC" id="5.6.2.2"/>
    </reaction>
</comment>
<dbReference type="CDD" id="cd00822">
    <property type="entry name" value="TopoII_Trans_DNA_gyrase"/>
    <property type="match status" value="1"/>
</dbReference>
<dbReference type="GO" id="GO:0006265">
    <property type="term" value="P:DNA topological change"/>
    <property type="evidence" value="ECO:0007669"/>
    <property type="project" value="UniProtKB-UniRule"/>
</dbReference>
<dbReference type="GO" id="GO:0005524">
    <property type="term" value="F:ATP binding"/>
    <property type="evidence" value="ECO:0007669"/>
    <property type="project" value="UniProtKB-UniRule"/>
</dbReference>
<feature type="binding site" evidence="10">
    <location>
        <position position="517"/>
    </location>
    <ligand>
        <name>Mg(2+)</name>
        <dbReference type="ChEBI" id="CHEBI:18420"/>
        <label>2</label>
    </ligand>
</feature>
<feature type="site" description="Interaction with DNA" evidence="10">
    <location>
        <position position="464"/>
    </location>
</feature>
<dbReference type="InterPro" id="IPR006171">
    <property type="entry name" value="TOPRIM_dom"/>
</dbReference>
<keyword evidence="7 10" id="KW-0799">Topoisomerase</keyword>
<comment type="cofactor">
    <cofactor evidence="10">
        <name>Mg(2+)</name>
        <dbReference type="ChEBI" id="CHEBI:18420"/>
    </cofactor>
    <cofactor evidence="10">
        <name>Mn(2+)</name>
        <dbReference type="ChEBI" id="CHEBI:29035"/>
    </cofactor>
    <cofactor evidence="10">
        <name>Ca(2+)</name>
        <dbReference type="ChEBI" id="CHEBI:29108"/>
    </cofactor>
    <text evidence="10">Binds two Mg(2+) per subunit. The magnesium ions form salt bridges with both the protein and the DNA. Can also accept other divalent metal cations, such as Mn(2+) or Ca(2+).</text>
</comment>
<dbReference type="Pfam" id="PF02518">
    <property type="entry name" value="HATPase_c"/>
    <property type="match status" value="1"/>
</dbReference>
<evidence type="ECO:0000256" key="8">
    <source>
        <dbReference type="ARBA" id="ARBA00023125"/>
    </source>
</evidence>
<evidence type="ECO:0000256" key="9">
    <source>
        <dbReference type="ARBA" id="ARBA00023235"/>
    </source>
</evidence>
<dbReference type="GO" id="GO:0005694">
    <property type="term" value="C:chromosome"/>
    <property type="evidence" value="ECO:0007669"/>
    <property type="project" value="InterPro"/>
</dbReference>
<dbReference type="FunFam" id="3.30.230.10:FF:000005">
    <property type="entry name" value="DNA gyrase subunit B"/>
    <property type="match status" value="1"/>
</dbReference>
<keyword evidence="3 10" id="KW-0479">Metal-binding</keyword>
<dbReference type="SMART" id="SM00433">
    <property type="entry name" value="TOP2c"/>
    <property type="match status" value="1"/>
</dbReference>
<dbReference type="AlphaFoldDB" id="A0A2T0XMR5"/>
<keyword evidence="6 10" id="KW-0460">Magnesium</keyword>
<comment type="similarity">
    <text evidence="2 10">Belongs to the type II topoisomerase GyrB family.</text>
</comment>
<keyword evidence="4 10" id="KW-0547">Nucleotide-binding</keyword>
<dbReference type="GO" id="GO:0046872">
    <property type="term" value="F:metal ion binding"/>
    <property type="evidence" value="ECO:0007669"/>
    <property type="project" value="UniProtKB-KW"/>
</dbReference>
<dbReference type="InterPro" id="IPR013760">
    <property type="entry name" value="Topo_IIA-like_dom_sf"/>
</dbReference>
<evidence type="ECO:0000256" key="4">
    <source>
        <dbReference type="ARBA" id="ARBA00022741"/>
    </source>
</evidence>
<feature type="binding site" evidence="10">
    <location>
        <position position="517"/>
    </location>
    <ligand>
        <name>Mg(2+)</name>
        <dbReference type="ChEBI" id="CHEBI:18420"/>
        <label>1</label>
        <note>catalytic</note>
    </ligand>
</feature>
<comment type="caution">
    <text evidence="12">The sequence shown here is derived from an EMBL/GenBank/DDBJ whole genome shotgun (WGS) entry which is preliminary data.</text>
</comment>
<evidence type="ECO:0000256" key="5">
    <source>
        <dbReference type="ARBA" id="ARBA00022840"/>
    </source>
</evidence>
<dbReference type="InterPro" id="IPR018522">
    <property type="entry name" value="TopoIIA_CS"/>
</dbReference>